<evidence type="ECO:0008006" key="6">
    <source>
        <dbReference type="Google" id="ProtNLM"/>
    </source>
</evidence>
<dbReference type="Proteomes" id="UP000826722">
    <property type="component" value="Chromosome"/>
</dbReference>
<organism evidence="4 5">
    <name type="scientific">Methyloradius palustris</name>
    <dbReference type="NCBI Taxonomy" id="2778876"/>
    <lineage>
        <taxon>Bacteria</taxon>
        <taxon>Pseudomonadati</taxon>
        <taxon>Pseudomonadota</taxon>
        <taxon>Betaproteobacteria</taxon>
        <taxon>Nitrosomonadales</taxon>
        <taxon>Methylophilaceae</taxon>
        <taxon>Methyloradius</taxon>
    </lineage>
</organism>
<dbReference type="InterPro" id="IPR036249">
    <property type="entry name" value="Thioredoxin-like_sf"/>
</dbReference>
<evidence type="ECO:0000259" key="2">
    <source>
        <dbReference type="Pfam" id="PF00462"/>
    </source>
</evidence>
<feature type="domain" description="DUF4124" evidence="3">
    <location>
        <begin position="20"/>
        <end position="69"/>
    </location>
</feature>
<feature type="signal peptide" evidence="1">
    <location>
        <begin position="1"/>
        <end position="20"/>
    </location>
</feature>
<sequence>MNLSLHSSVLTLSLCMTVLAASVSGICQAQVYKWKDAQGNMHYSDTPPMDVKNIETKNVKANVVDTDAQPFATKLAAEKNPVSLYSFTGCGEPCTKAQAYLDKRGIPYALKNTDEDKAALQKLTGSLQVPVLVVGSKIPKRGFLEESWASLLDEAGYPKDNPLAAIKKPAKPVPAEAAPN</sequence>
<dbReference type="KEGG" id="mpau:ZMTM_01650"/>
<keyword evidence="1" id="KW-0732">Signal</keyword>
<dbReference type="CDD" id="cd02976">
    <property type="entry name" value="NrdH"/>
    <property type="match status" value="1"/>
</dbReference>
<dbReference type="SUPFAM" id="SSF52833">
    <property type="entry name" value="Thioredoxin-like"/>
    <property type="match status" value="1"/>
</dbReference>
<feature type="chain" id="PRO_5034036896" description="Glutaredoxin family protein" evidence="1">
    <location>
        <begin position="21"/>
        <end position="180"/>
    </location>
</feature>
<dbReference type="EMBL" id="AP024110">
    <property type="protein sequence ID" value="BCM23906.1"/>
    <property type="molecule type" value="Genomic_DNA"/>
</dbReference>
<evidence type="ECO:0000313" key="4">
    <source>
        <dbReference type="EMBL" id="BCM23906.1"/>
    </source>
</evidence>
<evidence type="ECO:0000259" key="3">
    <source>
        <dbReference type="Pfam" id="PF13511"/>
    </source>
</evidence>
<dbReference type="AlphaFoldDB" id="A0A8D5JPV8"/>
<gene>
    <name evidence="4" type="ORF">ZMTM_01650</name>
</gene>
<dbReference type="Pfam" id="PF00462">
    <property type="entry name" value="Glutaredoxin"/>
    <property type="match status" value="1"/>
</dbReference>
<feature type="domain" description="Glutaredoxin" evidence="2">
    <location>
        <begin position="82"/>
        <end position="137"/>
    </location>
</feature>
<reference evidence="4" key="1">
    <citation type="journal article" date="2021" name="Arch. Microbiol.">
        <title>Methyloradius palustris gen. nov., sp. nov., a methanol-oxidizing bacterium isolated from snow.</title>
        <authorList>
            <person name="Miyadera T."/>
            <person name="Kojima H."/>
            <person name="Fukui M."/>
        </authorList>
    </citation>
    <scope>NUCLEOTIDE SEQUENCE</scope>
    <source>
        <strain evidence="4">Zm11</strain>
    </source>
</reference>
<dbReference type="InterPro" id="IPR025392">
    <property type="entry name" value="DUF4124"/>
</dbReference>
<evidence type="ECO:0000256" key="1">
    <source>
        <dbReference type="SAM" id="SignalP"/>
    </source>
</evidence>
<dbReference type="Gene3D" id="3.40.30.10">
    <property type="entry name" value="Glutaredoxin"/>
    <property type="match status" value="1"/>
</dbReference>
<evidence type="ECO:0000313" key="5">
    <source>
        <dbReference type="Proteomes" id="UP000826722"/>
    </source>
</evidence>
<dbReference type="InterPro" id="IPR002109">
    <property type="entry name" value="Glutaredoxin"/>
</dbReference>
<protein>
    <recommendedName>
        <fullName evidence="6">Glutaredoxin family protein</fullName>
    </recommendedName>
</protein>
<dbReference type="Pfam" id="PF13511">
    <property type="entry name" value="DUF4124"/>
    <property type="match status" value="1"/>
</dbReference>
<name>A0A8D5JPV8_9PROT</name>
<accession>A0A8D5JPV8</accession>
<keyword evidence="5" id="KW-1185">Reference proteome</keyword>
<proteinExistence type="predicted"/>